<evidence type="ECO:0000256" key="1">
    <source>
        <dbReference type="SAM" id="MobiDB-lite"/>
    </source>
</evidence>
<feature type="region of interest" description="Disordered" evidence="1">
    <location>
        <begin position="1"/>
        <end position="39"/>
    </location>
</feature>
<accession>A0AAV9BW04</accession>
<feature type="compositionally biased region" description="Pro residues" evidence="1">
    <location>
        <begin position="16"/>
        <end position="25"/>
    </location>
</feature>
<protein>
    <submittedName>
        <fullName evidence="2">Uncharacterized protein</fullName>
    </submittedName>
</protein>
<reference evidence="2" key="1">
    <citation type="journal article" date="2023" name="Nat. Commun.">
        <title>Diploid and tetraploid genomes of Acorus and the evolution of monocots.</title>
        <authorList>
            <person name="Ma L."/>
            <person name="Liu K.W."/>
            <person name="Li Z."/>
            <person name="Hsiao Y.Y."/>
            <person name="Qi Y."/>
            <person name="Fu T."/>
            <person name="Tang G.D."/>
            <person name="Zhang D."/>
            <person name="Sun W.H."/>
            <person name="Liu D.K."/>
            <person name="Li Y."/>
            <person name="Chen G.Z."/>
            <person name="Liu X.D."/>
            <person name="Liao X.Y."/>
            <person name="Jiang Y.T."/>
            <person name="Yu X."/>
            <person name="Hao Y."/>
            <person name="Huang J."/>
            <person name="Zhao X.W."/>
            <person name="Ke S."/>
            <person name="Chen Y.Y."/>
            <person name="Wu W.L."/>
            <person name="Hsu J.L."/>
            <person name="Lin Y.F."/>
            <person name="Huang M.D."/>
            <person name="Li C.Y."/>
            <person name="Huang L."/>
            <person name="Wang Z.W."/>
            <person name="Zhao X."/>
            <person name="Zhong W.Y."/>
            <person name="Peng D.H."/>
            <person name="Ahmad S."/>
            <person name="Lan S."/>
            <person name="Zhang J.S."/>
            <person name="Tsai W.C."/>
            <person name="Van de Peer Y."/>
            <person name="Liu Z.J."/>
        </authorList>
    </citation>
    <scope>NUCLEOTIDE SEQUENCE</scope>
    <source>
        <strain evidence="2">SCP</strain>
    </source>
</reference>
<keyword evidence="3" id="KW-1185">Reference proteome</keyword>
<reference evidence="2" key="2">
    <citation type="submission" date="2023-06" db="EMBL/GenBank/DDBJ databases">
        <authorList>
            <person name="Ma L."/>
            <person name="Liu K.-W."/>
            <person name="Li Z."/>
            <person name="Hsiao Y.-Y."/>
            <person name="Qi Y."/>
            <person name="Fu T."/>
            <person name="Tang G."/>
            <person name="Zhang D."/>
            <person name="Sun W.-H."/>
            <person name="Liu D.-K."/>
            <person name="Li Y."/>
            <person name="Chen G.-Z."/>
            <person name="Liu X.-D."/>
            <person name="Liao X.-Y."/>
            <person name="Jiang Y.-T."/>
            <person name="Yu X."/>
            <person name="Hao Y."/>
            <person name="Huang J."/>
            <person name="Zhao X.-W."/>
            <person name="Ke S."/>
            <person name="Chen Y.-Y."/>
            <person name="Wu W.-L."/>
            <person name="Hsu J.-L."/>
            <person name="Lin Y.-F."/>
            <person name="Huang M.-D."/>
            <person name="Li C.-Y."/>
            <person name="Huang L."/>
            <person name="Wang Z.-W."/>
            <person name="Zhao X."/>
            <person name="Zhong W.-Y."/>
            <person name="Peng D.-H."/>
            <person name="Ahmad S."/>
            <person name="Lan S."/>
            <person name="Zhang J.-S."/>
            <person name="Tsai W.-C."/>
            <person name="Van De Peer Y."/>
            <person name="Liu Z.-J."/>
        </authorList>
    </citation>
    <scope>NUCLEOTIDE SEQUENCE</scope>
    <source>
        <strain evidence="2">SCP</strain>
        <tissue evidence="2">Leaves</tissue>
    </source>
</reference>
<comment type="caution">
    <text evidence="2">The sequence shown here is derived from an EMBL/GenBank/DDBJ whole genome shotgun (WGS) entry which is preliminary data.</text>
</comment>
<sequence>MVVGTAVTQIGMGGAYPPPRQPPPQSSSSSTAAAGEQQQQLHAFWAEQYAEIEATTAFKNHSLPPPRRGSRRS</sequence>
<dbReference type="EMBL" id="JAUJYN010000001">
    <property type="protein sequence ID" value="KAK1280547.1"/>
    <property type="molecule type" value="Genomic_DNA"/>
</dbReference>
<name>A0AAV9BW04_ACOGR</name>
<feature type="compositionally biased region" description="Low complexity" evidence="1">
    <location>
        <begin position="26"/>
        <end position="39"/>
    </location>
</feature>
<evidence type="ECO:0000313" key="2">
    <source>
        <dbReference type="EMBL" id="KAK1280547.1"/>
    </source>
</evidence>
<proteinExistence type="predicted"/>
<dbReference type="Proteomes" id="UP001179952">
    <property type="component" value="Unassembled WGS sequence"/>
</dbReference>
<evidence type="ECO:0000313" key="3">
    <source>
        <dbReference type="Proteomes" id="UP001179952"/>
    </source>
</evidence>
<gene>
    <name evidence="2" type="ORF">QJS04_geneDACA014305</name>
</gene>
<organism evidence="2 3">
    <name type="scientific">Acorus gramineus</name>
    <name type="common">Dwarf sweet flag</name>
    <dbReference type="NCBI Taxonomy" id="55184"/>
    <lineage>
        <taxon>Eukaryota</taxon>
        <taxon>Viridiplantae</taxon>
        <taxon>Streptophyta</taxon>
        <taxon>Embryophyta</taxon>
        <taxon>Tracheophyta</taxon>
        <taxon>Spermatophyta</taxon>
        <taxon>Magnoliopsida</taxon>
        <taxon>Liliopsida</taxon>
        <taxon>Acoraceae</taxon>
        <taxon>Acorus</taxon>
    </lineage>
</organism>
<dbReference type="AlphaFoldDB" id="A0AAV9BW04"/>